<dbReference type="Proteomes" id="UP001589607">
    <property type="component" value="Unassembled WGS sequence"/>
</dbReference>
<dbReference type="RefSeq" id="WP_236452735.1">
    <property type="nucleotide sequence ID" value="NZ_CBCSGE010000001.1"/>
</dbReference>
<keyword evidence="2" id="KW-1185">Reference proteome</keyword>
<comment type="caution">
    <text evidence="1">The sequence shown here is derived from an EMBL/GenBank/DDBJ whole genome shotgun (WGS) entry which is preliminary data.</text>
</comment>
<gene>
    <name evidence="1" type="ORF">ACFFVF_18765</name>
</gene>
<proteinExistence type="predicted"/>
<organism evidence="1 2">
    <name type="scientific">Flavobacterium jumunjinense</name>
    <dbReference type="NCBI Taxonomy" id="998845"/>
    <lineage>
        <taxon>Bacteria</taxon>
        <taxon>Pseudomonadati</taxon>
        <taxon>Bacteroidota</taxon>
        <taxon>Flavobacteriia</taxon>
        <taxon>Flavobacteriales</taxon>
        <taxon>Flavobacteriaceae</taxon>
        <taxon>Flavobacterium</taxon>
    </lineage>
</organism>
<evidence type="ECO:0000313" key="1">
    <source>
        <dbReference type="EMBL" id="MFB9098554.1"/>
    </source>
</evidence>
<dbReference type="EMBL" id="JBHMEY010000094">
    <property type="protein sequence ID" value="MFB9098554.1"/>
    <property type="molecule type" value="Genomic_DNA"/>
</dbReference>
<evidence type="ECO:0000313" key="2">
    <source>
        <dbReference type="Proteomes" id="UP001589607"/>
    </source>
</evidence>
<protein>
    <submittedName>
        <fullName evidence="1">Uncharacterized protein</fullName>
    </submittedName>
</protein>
<accession>A0ABV5GT36</accession>
<name>A0ABV5GT36_9FLAO</name>
<reference evidence="1 2" key="1">
    <citation type="submission" date="2024-09" db="EMBL/GenBank/DDBJ databases">
        <authorList>
            <person name="Sun Q."/>
            <person name="Mori K."/>
        </authorList>
    </citation>
    <scope>NUCLEOTIDE SEQUENCE [LARGE SCALE GENOMIC DNA]</scope>
    <source>
        <strain evidence="1 2">CECT 7955</strain>
    </source>
</reference>
<sequence>MNSQFNMIFSIKVFHEYFEKNICNCFIYKPTKKTCELINRYGFIIKKNSNGFDFYNSKNSNLIDYLSYIELASEHSSFEFEIETTNSNFIFFTEISTDWIGQIQFSSSKFITTEKNIQLTATYSSQNSTASLANLKIYFQDLIALLKNKQSCNYTIHFESRTTQWRYYFINKSGINLTNAIISGKSPIQFEQATIVTIQNGKQAILFSSGRNFIKMSEIPKYKFDLIDISGLKNQSKKIVFKGLPSSSPRSLEIDEENGTKIITSPMYVYI</sequence>